<dbReference type="OrthoDB" id="5812146at2"/>
<accession>A0A240EP54</accession>
<dbReference type="RefSeq" id="WP_096994955.1">
    <property type="nucleotide sequence ID" value="NZ_JBHSII010000011.1"/>
</dbReference>
<keyword evidence="1" id="KW-0732">Signal</keyword>
<feature type="signal peptide" evidence="1">
    <location>
        <begin position="1"/>
        <end position="18"/>
    </location>
</feature>
<dbReference type="Proteomes" id="UP000219336">
    <property type="component" value="Unassembled WGS sequence"/>
</dbReference>
<gene>
    <name evidence="2" type="ORF">VTH8203_03661</name>
</gene>
<dbReference type="GO" id="GO:0008643">
    <property type="term" value="P:carbohydrate transport"/>
    <property type="evidence" value="ECO:0007669"/>
    <property type="project" value="InterPro"/>
</dbReference>
<evidence type="ECO:0000313" key="2">
    <source>
        <dbReference type="EMBL" id="SNX50013.1"/>
    </source>
</evidence>
<dbReference type="Pfam" id="PF07148">
    <property type="entry name" value="MalM"/>
    <property type="match status" value="1"/>
</dbReference>
<name>A0A240EP54_9VIBR</name>
<dbReference type="PROSITE" id="PS51257">
    <property type="entry name" value="PROKAR_LIPOPROTEIN"/>
    <property type="match status" value="1"/>
</dbReference>
<keyword evidence="3" id="KW-1185">Reference proteome</keyword>
<sequence>MNKNILALVLGLSVVGCASNSGVEPTITDTQMKAEDVCCFSKKDFAWIELDKTEDVSFVIDETSPVWDFKTGKSFFNAFEFSPRSGKVKVTLSSKMLKKQVLAPTVQLLDKEYNVIRTITLDEFNIRYSDMFDANRYVTSFEVDAQSLPYMVVYTKHSDIGQLITVPHPAKVRAEESGEPLPIVTDPKFKHSYTGELGLEIETLSLGSRKVDSSPTKQAATATAATVATTSVTSKKVAPATIQPETTSYYHSAIQKAVAEDNIPKALSLLDEAKALNVEGAQEVFVKAINSRK</sequence>
<dbReference type="AlphaFoldDB" id="A0A240EP54"/>
<evidence type="ECO:0000313" key="3">
    <source>
        <dbReference type="Proteomes" id="UP000219336"/>
    </source>
</evidence>
<evidence type="ECO:0000256" key="1">
    <source>
        <dbReference type="SAM" id="SignalP"/>
    </source>
</evidence>
<proteinExistence type="predicted"/>
<dbReference type="InterPro" id="IPR010794">
    <property type="entry name" value="MalM"/>
</dbReference>
<dbReference type="EMBL" id="OANU01000091">
    <property type="protein sequence ID" value="SNX50013.1"/>
    <property type="molecule type" value="Genomic_DNA"/>
</dbReference>
<feature type="chain" id="PRO_5012647537" evidence="1">
    <location>
        <begin position="19"/>
        <end position="293"/>
    </location>
</feature>
<organism evidence="2 3">
    <name type="scientific">Vibrio thalassae</name>
    <dbReference type="NCBI Taxonomy" id="1243014"/>
    <lineage>
        <taxon>Bacteria</taxon>
        <taxon>Pseudomonadati</taxon>
        <taxon>Pseudomonadota</taxon>
        <taxon>Gammaproteobacteria</taxon>
        <taxon>Vibrionales</taxon>
        <taxon>Vibrionaceae</taxon>
        <taxon>Vibrio</taxon>
    </lineage>
</organism>
<protein>
    <submittedName>
        <fullName evidence="2">Maltose regulon periplasmic protein</fullName>
    </submittedName>
</protein>
<dbReference type="GO" id="GO:0042597">
    <property type="term" value="C:periplasmic space"/>
    <property type="evidence" value="ECO:0007669"/>
    <property type="project" value="InterPro"/>
</dbReference>
<reference evidence="3" key="1">
    <citation type="submission" date="2016-06" db="EMBL/GenBank/DDBJ databases">
        <authorList>
            <person name="Rodrigo-Torres L."/>
            <person name="Arahal R.D."/>
            <person name="Lucena T."/>
        </authorList>
    </citation>
    <scope>NUCLEOTIDE SEQUENCE [LARGE SCALE GENOMIC DNA]</scope>
    <source>
        <strain evidence="3">CECT8203</strain>
    </source>
</reference>